<name>A0A2P8F381_9GAMM</name>
<protein>
    <submittedName>
        <fullName evidence="1">Uncharacterized protein</fullName>
    </submittedName>
</protein>
<reference evidence="1 2" key="1">
    <citation type="submission" date="2018-03" db="EMBL/GenBank/DDBJ databases">
        <title>Genomic Encyclopedia of Archaeal and Bacterial Type Strains, Phase II (KMG-II): from individual species to whole genera.</title>
        <authorList>
            <person name="Goeker M."/>
        </authorList>
    </citation>
    <scope>NUCLEOTIDE SEQUENCE [LARGE SCALE GENOMIC DNA]</scope>
    <source>
        <strain evidence="1 2">DSM 17586</strain>
    </source>
</reference>
<dbReference type="AlphaFoldDB" id="A0A2P8F381"/>
<proteinExistence type="predicted"/>
<keyword evidence="2" id="KW-1185">Reference proteome</keyword>
<comment type="caution">
    <text evidence="1">The sequence shown here is derived from an EMBL/GenBank/DDBJ whole genome shotgun (WGS) entry which is preliminary data.</text>
</comment>
<accession>A0A2P8F381</accession>
<sequence>MLVDLEHPIIDGRTLIEPKMGFKELQVVMYLFCTPLLHPRADGNRGKGFYTRKIIRSFTVKVACIFRVKALGHDLAGRVSLSIVHHEIYDCFFKE</sequence>
<organism evidence="1 2">
    <name type="scientific">Marinobacterium halophilum</name>
    <dbReference type="NCBI Taxonomy" id="267374"/>
    <lineage>
        <taxon>Bacteria</taxon>
        <taxon>Pseudomonadati</taxon>
        <taxon>Pseudomonadota</taxon>
        <taxon>Gammaproteobacteria</taxon>
        <taxon>Oceanospirillales</taxon>
        <taxon>Oceanospirillaceae</taxon>
        <taxon>Marinobacterium</taxon>
    </lineage>
</organism>
<dbReference type="Proteomes" id="UP000242133">
    <property type="component" value="Unassembled WGS sequence"/>
</dbReference>
<gene>
    <name evidence="1" type="ORF">CLV44_102107</name>
</gene>
<evidence type="ECO:0000313" key="2">
    <source>
        <dbReference type="Proteomes" id="UP000242133"/>
    </source>
</evidence>
<dbReference type="EMBL" id="PYGI01000002">
    <property type="protein sequence ID" value="PSL16184.1"/>
    <property type="molecule type" value="Genomic_DNA"/>
</dbReference>
<evidence type="ECO:0000313" key="1">
    <source>
        <dbReference type="EMBL" id="PSL16184.1"/>
    </source>
</evidence>